<proteinExistence type="predicted"/>
<name>A0A8J2M1J1_9BILA</name>
<reference evidence="1" key="1">
    <citation type="submission" date="2021-09" db="EMBL/GenBank/DDBJ databases">
        <authorList>
            <consortium name="Pathogen Informatics"/>
        </authorList>
    </citation>
    <scope>NUCLEOTIDE SEQUENCE</scope>
</reference>
<dbReference type="AlphaFoldDB" id="A0A8J2M1J1"/>
<accession>A0A8J2M1J1</accession>
<evidence type="ECO:0000313" key="2">
    <source>
        <dbReference type="Proteomes" id="UP000746747"/>
    </source>
</evidence>
<sequence>MLAGSILLYYVPYRRLVDIKNKLDDISGTHVHYVNLIRHLLNVANCKQMSWSAWDKCTAEQRNELVEEIQVIDECSYVRYECISGINQQLIILSINTTIVNVTVRNLPGEILESCVVH</sequence>
<evidence type="ECO:0000313" key="1">
    <source>
        <dbReference type="EMBL" id="CAG9534244.1"/>
    </source>
</evidence>
<protein>
    <submittedName>
        <fullName evidence="1">Uncharacterized protein</fullName>
    </submittedName>
</protein>
<dbReference type="EMBL" id="CAKAEH010001297">
    <property type="protein sequence ID" value="CAG9534244.1"/>
    <property type="molecule type" value="Genomic_DNA"/>
</dbReference>
<gene>
    <name evidence="1" type="ORF">CJOHNSTONI_LOCUS4398</name>
</gene>
<keyword evidence="2" id="KW-1185">Reference proteome</keyword>
<dbReference type="OrthoDB" id="5836423at2759"/>
<comment type="caution">
    <text evidence="1">The sequence shown here is derived from an EMBL/GenBank/DDBJ whole genome shotgun (WGS) entry which is preliminary data.</text>
</comment>
<dbReference type="Proteomes" id="UP000746747">
    <property type="component" value="Unassembled WGS sequence"/>
</dbReference>
<organism evidence="1 2">
    <name type="scientific">Cercopithifilaria johnstoni</name>
    <dbReference type="NCBI Taxonomy" id="2874296"/>
    <lineage>
        <taxon>Eukaryota</taxon>
        <taxon>Metazoa</taxon>
        <taxon>Ecdysozoa</taxon>
        <taxon>Nematoda</taxon>
        <taxon>Chromadorea</taxon>
        <taxon>Rhabditida</taxon>
        <taxon>Spirurina</taxon>
        <taxon>Spiruromorpha</taxon>
        <taxon>Filarioidea</taxon>
        <taxon>Onchocercidae</taxon>
        <taxon>Cercopithifilaria</taxon>
    </lineage>
</organism>